<sequence length="149" mass="16837">MQLLTFTLGKVKYGIDLQAVQSIEQMMHIVSVPNTLPYIKGIMNLHGEVIPVYSLPIRFNYQDVKTENIVVVDVDGMKIGLEVCRVQEILTVSDDHIFSMPEIIKNSQECFSDVADNNKNLIVTLDVQKLLTSEEQQNIEEMLANQDAV</sequence>
<dbReference type="GO" id="GO:0007165">
    <property type="term" value="P:signal transduction"/>
    <property type="evidence" value="ECO:0007669"/>
    <property type="project" value="InterPro"/>
</dbReference>
<dbReference type="SMART" id="SM00260">
    <property type="entry name" value="CheW"/>
    <property type="match status" value="1"/>
</dbReference>
<dbReference type="Pfam" id="PF01584">
    <property type="entry name" value="CheW"/>
    <property type="match status" value="1"/>
</dbReference>
<evidence type="ECO:0000259" key="1">
    <source>
        <dbReference type="PROSITE" id="PS50851"/>
    </source>
</evidence>
<reference evidence="2" key="1">
    <citation type="submission" date="2020-08" db="EMBL/GenBank/DDBJ databases">
        <title>Genome public.</title>
        <authorList>
            <person name="Liu C."/>
            <person name="Sun Q."/>
        </authorList>
    </citation>
    <scope>NUCLEOTIDE SEQUENCE</scope>
    <source>
        <strain evidence="2">BX1005</strain>
    </source>
</reference>
<dbReference type="InterPro" id="IPR039315">
    <property type="entry name" value="CheW"/>
</dbReference>
<protein>
    <submittedName>
        <fullName evidence="2">Chemotaxis protein CheW</fullName>
    </submittedName>
</protein>
<dbReference type="EMBL" id="JACOPH010000002">
    <property type="protein sequence ID" value="MBC5713257.1"/>
    <property type="molecule type" value="Genomic_DNA"/>
</dbReference>
<comment type="caution">
    <text evidence="2">The sequence shown here is derived from an EMBL/GenBank/DDBJ whole genome shotgun (WGS) entry which is preliminary data.</text>
</comment>
<dbReference type="AlphaFoldDB" id="A0A923RS52"/>
<dbReference type="PROSITE" id="PS50851">
    <property type="entry name" value="CHEW"/>
    <property type="match status" value="1"/>
</dbReference>
<evidence type="ECO:0000313" key="3">
    <source>
        <dbReference type="Proteomes" id="UP000606720"/>
    </source>
</evidence>
<evidence type="ECO:0000313" key="2">
    <source>
        <dbReference type="EMBL" id="MBC5713257.1"/>
    </source>
</evidence>
<gene>
    <name evidence="2" type="ORF">H8S17_03370</name>
</gene>
<dbReference type="SUPFAM" id="SSF50341">
    <property type="entry name" value="CheW-like"/>
    <property type="match status" value="1"/>
</dbReference>
<name>A0A923RS52_9FIRM</name>
<proteinExistence type="predicted"/>
<dbReference type="Gene3D" id="2.30.30.40">
    <property type="entry name" value="SH3 Domains"/>
    <property type="match status" value="1"/>
</dbReference>
<dbReference type="PANTHER" id="PTHR22617:SF23">
    <property type="entry name" value="CHEMOTAXIS PROTEIN CHEW"/>
    <property type="match status" value="1"/>
</dbReference>
<dbReference type="Gene3D" id="2.40.50.180">
    <property type="entry name" value="CheA-289, Domain 4"/>
    <property type="match status" value="1"/>
</dbReference>
<dbReference type="Proteomes" id="UP000606720">
    <property type="component" value="Unassembled WGS sequence"/>
</dbReference>
<dbReference type="GO" id="GO:0006935">
    <property type="term" value="P:chemotaxis"/>
    <property type="evidence" value="ECO:0007669"/>
    <property type="project" value="InterPro"/>
</dbReference>
<dbReference type="PANTHER" id="PTHR22617">
    <property type="entry name" value="CHEMOTAXIS SENSOR HISTIDINE KINASE-RELATED"/>
    <property type="match status" value="1"/>
</dbReference>
<organism evidence="2 3">
    <name type="scientific">Roseburia zhanii</name>
    <dbReference type="NCBI Taxonomy" id="2763064"/>
    <lineage>
        <taxon>Bacteria</taxon>
        <taxon>Bacillati</taxon>
        <taxon>Bacillota</taxon>
        <taxon>Clostridia</taxon>
        <taxon>Lachnospirales</taxon>
        <taxon>Lachnospiraceae</taxon>
        <taxon>Roseburia</taxon>
    </lineage>
</organism>
<dbReference type="RefSeq" id="WP_178050720.1">
    <property type="nucleotide sequence ID" value="NZ_JACOPH010000002.1"/>
</dbReference>
<accession>A0A923RS52</accession>
<feature type="domain" description="CheW-like" evidence="1">
    <location>
        <begin position="1"/>
        <end position="136"/>
    </location>
</feature>
<dbReference type="InterPro" id="IPR002545">
    <property type="entry name" value="CheW-lke_dom"/>
</dbReference>
<dbReference type="InterPro" id="IPR036061">
    <property type="entry name" value="CheW-like_dom_sf"/>
</dbReference>
<dbReference type="GO" id="GO:0005829">
    <property type="term" value="C:cytosol"/>
    <property type="evidence" value="ECO:0007669"/>
    <property type="project" value="TreeGrafter"/>
</dbReference>
<keyword evidence="3" id="KW-1185">Reference proteome</keyword>